<comment type="similarity">
    <text evidence="3 11">Belongs to the UMP kinase family.</text>
</comment>
<dbReference type="GO" id="GO:0005737">
    <property type="term" value="C:cytoplasm"/>
    <property type="evidence" value="ECO:0007669"/>
    <property type="project" value="UniProtKB-SubCell"/>
</dbReference>
<evidence type="ECO:0000256" key="6">
    <source>
        <dbReference type="ARBA" id="ARBA00022741"/>
    </source>
</evidence>
<feature type="binding site" evidence="11">
    <location>
        <position position="46"/>
    </location>
    <ligand>
        <name>UMP</name>
        <dbReference type="ChEBI" id="CHEBI:57865"/>
    </ligand>
</feature>
<comment type="function">
    <text evidence="11">Catalyzes the reversible phosphorylation of UMP to UDP.</text>
</comment>
<dbReference type="PANTHER" id="PTHR42833">
    <property type="entry name" value="URIDYLATE KINASE"/>
    <property type="match status" value="1"/>
</dbReference>
<dbReference type="GO" id="GO:0005524">
    <property type="term" value="F:ATP binding"/>
    <property type="evidence" value="ECO:0007669"/>
    <property type="project" value="UniProtKB-KW"/>
</dbReference>
<comment type="subcellular location">
    <subcellularLocation>
        <location evidence="1 11">Cytoplasm</location>
    </subcellularLocation>
</comment>
<keyword evidence="7 11" id="KW-0418">Kinase</keyword>
<dbReference type="InterPro" id="IPR001048">
    <property type="entry name" value="Asp/Glu/Uridylate_kinase"/>
</dbReference>
<evidence type="ECO:0000256" key="4">
    <source>
        <dbReference type="ARBA" id="ARBA00022490"/>
    </source>
</evidence>
<dbReference type="NCBIfam" id="TIGR02076">
    <property type="entry name" value="pyrH_arch"/>
    <property type="match status" value="1"/>
</dbReference>
<keyword evidence="9 11" id="KW-0665">Pyrimidine biosynthesis</keyword>
<feature type="binding site" evidence="11">
    <location>
        <begin position="9"/>
        <end position="10"/>
    </location>
    <ligand>
        <name>ATP</name>
        <dbReference type="ChEBI" id="CHEBI:30616"/>
    </ligand>
</feature>
<dbReference type="InterPro" id="IPR011818">
    <property type="entry name" value="Uridylate_kinase_arch/spir"/>
</dbReference>
<evidence type="ECO:0000256" key="1">
    <source>
        <dbReference type="ARBA" id="ARBA00004496"/>
    </source>
</evidence>
<dbReference type="EC" id="2.7.4.22" evidence="11"/>
<evidence type="ECO:0000256" key="3">
    <source>
        <dbReference type="ARBA" id="ARBA00007614"/>
    </source>
</evidence>
<feature type="binding site" evidence="11">
    <location>
        <position position="142"/>
    </location>
    <ligand>
        <name>ATP</name>
        <dbReference type="ChEBI" id="CHEBI:30616"/>
    </ligand>
</feature>
<comment type="subunit">
    <text evidence="11">Homohexamer.</text>
</comment>
<dbReference type="UniPathway" id="UPA00159">
    <property type="reaction ID" value="UER00275"/>
</dbReference>
<dbReference type="PANTHER" id="PTHR42833:SF4">
    <property type="entry name" value="URIDYLATE KINASE PUMPKIN, CHLOROPLASTIC"/>
    <property type="match status" value="1"/>
</dbReference>
<evidence type="ECO:0000256" key="7">
    <source>
        <dbReference type="ARBA" id="ARBA00022777"/>
    </source>
</evidence>
<dbReference type="Pfam" id="PF00696">
    <property type="entry name" value="AA_kinase"/>
    <property type="match status" value="1"/>
</dbReference>
<accession>A0A833DQU1</accession>
<evidence type="ECO:0000256" key="2">
    <source>
        <dbReference type="ARBA" id="ARBA00004791"/>
    </source>
</evidence>
<feature type="binding site" evidence="11">
    <location>
        <position position="51"/>
    </location>
    <ligand>
        <name>ATP</name>
        <dbReference type="ChEBI" id="CHEBI:30616"/>
    </ligand>
</feature>
<evidence type="ECO:0000256" key="5">
    <source>
        <dbReference type="ARBA" id="ARBA00022679"/>
    </source>
</evidence>
<dbReference type="AlphaFoldDB" id="A0A833DQU1"/>
<dbReference type="Proteomes" id="UP000605144">
    <property type="component" value="Unassembled WGS sequence"/>
</dbReference>
<keyword evidence="5 11" id="KW-0808">Transferase</keyword>
<evidence type="ECO:0000313" key="13">
    <source>
        <dbReference type="EMBL" id="HIP17167.1"/>
    </source>
</evidence>
<organism evidence="13 14">
    <name type="scientific">Methanothermococcus okinawensis</name>
    <dbReference type="NCBI Taxonomy" id="155863"/>
    <lineage>
        <taxon>Archaea</taxon>
        <taxon>Methanobacteriati</taxon>
        <taxon>Methanobacteriota</taxon>
        <taxon>Methanomada group</taxon>
        <taxon>Methanococci</taxon>
        <taxon>Methanococcales</taxon>
        <taxon>Methanococcaceae</taxon>
        <taxon>Methanothermococcus</taxon>
    </lineage>
</organism>
<feature type="binding site" evidence="11">
    <location>
        <position position="147"/>
    </location>
    <ligand>
        <name>ATP</name>
        <dbReference type="ChEBI" id="CHEBI:30616"/>
    </ligand>
</feature>
<proteinExistence type="inferred from homology"/>
<dbReference type="EMBL" id="DQSV01000050">
    <property type="protein sequence ID" value="HIP17167.1"/>
    <property type="molecule type" value="Genomic_DNA"/>
</dbReference>
<protein>
    <recommendedName>
        <fullName evidence="11">Uridylate kinase</fullName>
        <shortName evidence="11">UK</shortName>
        <ecNumber evidence="11">2.7.4.22</ecNumber>
    </recommendedName>
    <alternativeName>
        <fullName evidence="11">Uridine monophosphate kinase</fullName>
        <shortName evidence="11">UMP kinase</shortName>
        <shortName evidence="11">UMPK</shortName>
    </alternativeName>
</protein>
<feature type="binding site" evidence="11">
    <location>
        <position position="67"/>
    </location>
    <ligand>
        <name>UMP</name>
        <dbReference type="ChEBI" id="CHEBI:57865"/>
    </ligand>
</feature>
<dbReference type="GO" id="GO:0033862">
    <property type="term" value="F:UMP kinase activity"/>
    <property type="evidence" value="ECO:0007669"/>
    <property type="project" value="UniProtKB-EC"/>
</dbReference>
<evidence type="ECO:0000256" key="11">
    <source>
        <dbReference type="HAMAP-Rule" id="MF_01220"/>
    </source>
</evidence>
<dbReference type="PIRSF" id="PIRSF005650">
    <property type="entry name" value="Uridylate_kin"/>
    <property type="match status" value="1"/>
</dbReference>
<dbReference type="GO" id="GO:0044210">
    <property type="term" value="P:'de novo' CTP biosynthetic process"/>
    <property type="evidence" value="ECO:0007669"/>
    <property type="project" value="UniProtKB-UniRule"/>
</dbReference>
<comment type="caution">
    <text evidence="11">Lacks conserved residue(s) required for the propagation of feature annotation.</text>
</comment>
<dbReference type="SUPFAM" id="SSF53633">
    <property type="entry name" value="Carbamate kinase-like"/>
    <property type="match status" value="1"/>
</dbReference>
<evidence type="ECO:0000256" key="9">
    <source>
        <dbReference type="ARBA" id="ARBA00022975"/>
    </source>
</evidence>
<dbReference type="InterPro" id="IPR011817">
    <property type="entry name" value="Uridylate_kinase"/>
</dbReference>
<comment type="caution">
    <text evidence="13">The sequence shown here is derived from an EMBL/GenBank/DDBJ whole genome shotgun (WGS) entry which is preliminary data.</text>
</comment>
<keyword evidence="4 11" id="KW-0963">Cytoplasm</keyword>
<dbReference type="CDD" id="cd04253">
    <property type="entry name" value="AAK_UMPK-PyrH-Pf"/>
    <property type="match status" value="1"/>
</dbReference>
<evidence type="ECO:0000259" key="12">
    <source>
        <dbReference type="Pfam" id="PF00696"/>
    </source>
</evidence>
<comment type="activity regulation">
    <text evidence="11">Inhibited by UTP.</text>
</comment>
<feature type="domain" description="Aspartate/glutamate/uridylate kinase" evidence="12">
    <location>
        <begin position="1"/>
        <end position="203"/>
    </location>
</feature>
<keyword evidence="8 11" id="KW-0067">ATP-binding</keyword>
<comment type="catalytic activity">
    <reaction evidence="10 11">
        <text>UMP + ATP = UDP + ADP</text>
        <dbReference type="Rhea" id="RHEA:24400"/>
        <dbReference type="ChEBI" id="CHEBI:30616"/>
        <dbReference type="ChEBI" id="CHEBI:57865"/>
        <dbReference type="ChEBI" id="CHEBI:58223"/>
        <dbReference type="ChEBI" id="CHEBI:456216"/>
        <dbReference type="EC" id="2.7.4.22"/>
    </reaction>
</comment>
<reference evidence="13" key="1">
    <citation type="journal article" date="2020" name="ISME J.">
        <title>Gammaproteobacteria mediating utilization of methyl-, sulfur- and petroleum organic compounds in deep ocean hydrothermal plumes.</title>
        <authorList>
            <person name="Zhou Z."/>
            <person name="Liu Y."/>
            <person name="Pan J."/>
            <person name="Cron B.R."/>
            <person name="Toner B.M."/>
            <person name="Anantharaman K."/>
            <person name="Breier J.A."/>
            <person name="Dick G.J."/>
            <person name="Li M."/>
        </authorList>
    </citation>
    <scope>NUCLEOTIDE SEQUENCE</scope>
    <source>
        <strain evidence="13">SZUA-1385</strain>
    </source>
</reference>
<dbReference type="InterPro" id="IPR036393">
    <property type="entry name" value="AceGlu_kinase-like_sf"/>
</dbReference>
<feature type="binding site" evidence="11">
    <location>
        <begin position="115"/>
        <end position="121"/>
    </location>
    <ligand>
        <name>UMP</name>
        <dbReference type="ChEBI" id="CHEBI:57865"/>
    </ligand>
</feature>
<evidence type="ECO:0000256" key="8">
    <source>
        <dbReference type="ARBA" id="ARBA00022840"/>
    </source>
</evidence>
<comment type="pathway">
    <text evidence="2 11">Pyrimidine metabolism; CTP biosynthesis via de novo pathway; UDP from UMP (UMPK route): step 1/1.</text>
</comment>
<sequence>MKLVFALGGSVIMPKEGPSLENIKKYAEVFKKIKDLKHDLCIVVGGGYTARKYISIAREFTNEAFCDEIGILSTRMNSMVLISALGDYSIKKVPENFKEAELMLNLNKIVVMGGTHPAHTTDAVAASLAEYIGADLLIIATNVDGVYTKDPNKYHDAEKIRTLTTKELLNITSSSSINAGSSSIVDPLASKIIDRAKLKTIVIKGTPEEILNSLSDRHNGTIILPKEE</sequence>
<name>A0A833DQU1_9EURY</name>
<evidence type="ECO:0000313" key="14">
    <source>
        <dbReference type="Proteomes" id="UP000605144"/>
    </source>
</evidence>
<dbReference type="GO" id="GO:0006225">
    <property type="term" value="P:UDP biosynthetic process"/>
    <property type="evidence" value="ECO:0007669"/>
    <property type="project" value="TreeGrafter"/>
</dbReference>
<keyword evidence="6 11" id="KW-0547">Nucleotide-binding</keyword>
<feature type="binding site" evidence="11">
    <location>
        <position position="47"/>
    </location>
    <ligand>
        <name>ATP</name>
        <dbReference type="ChEBI" id="CHEBI:30616"/>
    </ligand>
</feature>
<dbReference type="Gene3D" id="3.40.1160.10">
    <property type="entry name" value="Acetylglutamate kinase-like"/>
    <property type="match status" value="1"/>
</dbReference>
<gene>
    <name evidence="11" type="primary">pyrH</name>
    <name evidence="13" type="ORF">EYG76_02550</name>
</gene>
<evidence type="ECO:0000256" key="10">
    <source>
        <dbReference type="ARBA" id="ARBA00047767"/>
    </source>
</evidence>
<feature type="binding site" evidence="11">
    <location>
        <position position="150"/>
    </location>
    <ligand>
        <name>ATP</name>
        <dbReference type="ChEBI" id="CHEBI:30616"/>
    </ligand>
</feature>
<dbReference type="HAMAP" id="MF_01220_A">
    <property type="entry name" value="PyrH_A"/>
    <property type="match status" value="1"/>
</dbReference>
<feature type="binding site" evidence="11">
    <location>
        <position position="141"/>
    </location>
    <ligand>
        <name>ATP</name>
        <dbReference type="ChEBI" id="CHEBI:30616"/>
    </ligand>
</feature>